<protein>
    <recommendedName>
        <fullName evidence="8">NACHT domain-containing protein</fullName>
    </recommendedName>
</protein>
<dbReference type="PROSITE" id="PS50297">
    <property type="entry name" value="ANK_REP_REGION"/>
    <property type="match status" value="10"/>
</dbReference>
<dbReference type="Proteomes" id="UP001595075">
    <property type="component" value="Unassembled WGS sequence"/>
</dbReference>
<feature type="domain" description="Nephrocystin 3-like N-terminal" evidence="5">
    <location>
        <begin position="188"/>
        <end position="347"/>
    </location>
</feature>
<dbReference type="SMART" id="SM00248">
    <property type="entry name" value="ANK"/>
    <property type="match status" value="19"/>
</dbReference>
<evidence type="ECO:0000256" key="3">
    <source>
        <dbReference type="PROSITE-ProRule" id="PRU00023"/>
    </source>
</evidence>
<evidence type="ECO:0008006" key="8">
    <source>
        <dbReference type="Google" id="ProtNLM"/>
    </source>
</evidence>
<dbReference type="EMBL" id="JAZHXI010000003">
    <property type="protein sequence ID" value="KAL2073364.1"/>
    <property type="molecule type" value="Genomic_DNA"/>
</dbReference>
<sequence length="1557" mass="171950">MAEAIALAASVAGLASLAIQLTQISYQYVSDLRGASKSVSSYIRELATLTTVLVRLQEVLDKPDVTDLLSSRPSSLSKVAMDIYIEELTAVKIGLENRAEKAGLGAKLKKLSWPLEEKETKKFVDTLHRIHGVLNSALSSDIFVLSVANYQETKGMRRDEVQRNILEWLSPPGESKSTSEIFATLHPGTGQWLLEESEYVDWTGGQSSMLWCYGDPGTGKSVLASLVVNEMVMQSEAKNAAVISFFFDYLNQQDQTVDKILRNLIKQIAELKKVFPASLIALHQKWKSSKQDPSAPNLKKTLVSLCEDFSTTFLIVDGLDELVQRAKVISMLRSLSDSGIQVLVTSRPFLDIQEAFRLSSKIEIRAVDVDVREYVESRFQESDDIVELTTNMLRESFKEMIVGRANGMFLLVRLIMDHIVSLTTVKEIRLALNKMPLDLTELFEKTMVRIDQQLPNRKKLARRALGWVSNAKRPLTVEELRHALAVEEATTALDTENLCLTKIIISACLGLLVIDEQNKQSGECKDTSSFNTRIAELPLLLYAAKFWGDHVREIEETVGETIIKFLRSEGLMAAAFQALNFRPNVSHLPLSSVTPGFLPTYQLPVHIAAYWGLVNTAAKLLSDDSEISLPDSDGWTPLHWAASNGHPAMVKLLVMKNAQLEIEDTQGWTPLIWATLKHHYDIVKFLLDCTANILHKDRNDWTALHYLKFYELDMGHGTSMAWPLLSLLPNLASLERYPKLYLGDEYTVSMKELSVTQAKSLVNETGDQRKVSVQAQTPLEIAALNGDHAAFELLVKVVSEDSVTSGSYTCDPDRNFRGVRNLFWRRNPDTSKLWKALNKSEKFYMSGTPYTPEMPRRESFAIKLLDQAIKDEKLEIVRLLVEDGVSLESNYYYDSEGRTPLHTAAYCKNPHIAEFLVEHGADTCAGNSSYDRHGKAFIGPTPLHIAAESGYASTVEVLARDRRAVNSRDDYGSTPLHRVWGYARRRLVSDNVANIEVAKVLIDNGADIHAIDPQGNTSFHTAASCDSRSALAFLLSQGAVPGTQNLGGETALHLLARRYYESDRYDRVSRPIHLEDTQQEICDFLLANTDDSIIDLKTASTSRSGTEVTALDIAVKRSNLYIATALLKRGATLSESFDFHAPLRSAVTRGALDETEILIELGADIAKLSIFPTKYSDRDLQVPLLVDAMVNYLRRQDHPEEHELKGSPATVDPPVDEFKAMIELLIKAGADINISDSKGTTPLHVAASRTYSAGIATLLLQSGAKADTKNVRDITPLHEAATAGSPELAKLLLGHGSDPLSVTSTGLLPIDLATRSGNDAVVRVLLEHGKEVYLESAFDYLKTASFINAIEGSDIELAEGLLGNDLGVSLTFEGGHSLLHKAAKLDSGNVIQWLLGRGLDIEGSDTKGWTALHIAAWHGCNSVVQMLLHHGADICAFTTHILREYFDEGWPAKTQALYLAASRGHEKVCRTLLDHGADPEVPGEYNQTALAAAVEASHMGIVELLLERGAKVDAIGDSLSLETIAAFEGHEEAWRQIQEGISSSALLHLPRPDDSIF</sequence>
<organism evidence="6 7">
    <name type="scientific">Oculimacula yallundae</name>
    <dbReference type="NCBI Taxonomy" id="86028"/>
    <lineage>
        <taxon>Eukaryota</taxon>
        <taxon>Fungi</taxon>
        <taxon>Dikarya</taxon>
        <taxon>Ascomycota</taxon>
        <taxon>Pezizomycotina</taxon>
        <taxon>Leotiomycetes</taxon>
        <taxon>Helotiales</taxon>
        <taxon>Ploettnerulaceae</taxon>
        <taxon>Oculimacula</taxon>
    </lineage>
</organism>
<feature type="repeat" description="ANK" evidence="3">
    <location>
        <begin position="938"/>
        <end position="970"/>
    </location>
</feature>
<feature type="repeat" description="ANK" evidence="3">
    <location>
        <begin position="1238"/>
        <end position="1271"/>
    </location>
</feature>
<evidence type="ECO:0000256" key="2">
    <source>
        <dbReference type="ARBA" id="ARBA00023043"/>
    </source>
</evidence>
<dbReference type="InterPro" id="IPR002110">
    <property type="entry name" value="Ankyrin_rpt"/>
</dbReference>
<feature type="repeat" description="ANK" evidence="3">
    <location>
        <begin position="1272"/>
        <end position="1304"/>
    </location>
</feature>
<feature type="repeat" description="ANK" evidence="3">
    <location>
        <begin position="896"/>
        <end position="928"/>
    </location>
</feature>
<dbReference type="Pfam" id="PF22939">
    <property type="entry name" value="WHD_GPIID"/>
    <property type="match status" value="1"/>
</dbReference>
<dbReference type="SUPFAM" id="SSF48403">
    <property type="entry name" value="Ankyrin repeat"/>
    <property type="match status" value="4"/>
</dbReference>
<accession>A0ABR4CTY4</accession>
<comment type="caution">
    <text evidence="6">The sequence shown here is derived from an EMBL/GenBank/DDBJ whole genome shotgun (WGS) entry which is preliminary data.</text>
</comment>
<proteinExistence type="predicted"/>
<gene>
    <name evidence="6" type="ORF">VTL71DRAFT_10688</name>
</gene>
<keyword evidence="1" id="KW-0677">Repeat</keyword>
<name>A0ABR4CTY4_9HELO</name>
<evidence type="ECO:0000313" key="7">
    <source>
        <dbReference type="Proteomes" id="UP001595075"/>
    </source>
</evidence>
<dbReference type="InterPro" id="IPR054471">
    <property type="entry name" value="GPIID_WHD"/>
</dbReference>
<feature type="repeat" description="ANK" evidence="3">
    <location>
        <begin position="1374"/>
        <end position="1406"/>
    </location>
</feature>
<dbReference type="Gene3D" id="1.25.40.20">
    <property type="entry name" value="Ankyrin repeat-containing domain"/>
    <property type="match status" value="6"/>
</dbReference>
<evidence type="ECO:0000259" key="5">
    <source>
        <dbReference type="Pfam" id="PF24883"/>
    </source>
</evidence>
<feature type="repeat" description="ANK" evidence="3">
    <location>
        <begin position="633"/>
        <end position="665"/>
    </location>
</feature>
<reference evidence="6 7" key="1">
    <citation type="journal article" date="2024" name="Commun. Biol.">
        <title>Comparative genomic analysis of thermophilic fungi reveals convergent evolutionary adaptations and gene losses.</title>
        <authorList>
            <person name="Steindorff A.S."/>
            <person name="Aguilar-Pontes M.V."/>
            <person name="Robinson A.J."/>
            <person name="Andreopoulos B."/>
            <person name="LaButti K."/>
            <person name="Kuo A."/>
            <person name="Mondo S."/>
            <person name="Riley R."/>
            <person name="Otillar R."/>
            <person name="Haridas S."/>
            <person name="Lipzen A."/>
            <person name="Grimwood J."/>
            <person name="Schmutz J."/>
            <person name="Clum A."/>
            <person name="Reid I.D."/>
            <person name="Moisan M.C."/>
            <person name="Butler G."/>
            <person name="Nguyen T.T.M."/>
            <person name="Dewar K."/>
            <person name="Conant G."/>
            <person name="Drula E."/>
            <person name="Henrissat B."/>
            <person name="Hansel C."/>
            <person name="Singer S."/>
            <person name="Hutchinson M.I."/>
            <person name="de Vries R.P."/>
            <person name="Natvig D.O."/>
            <person name="Powell A.J."/>
            <person name="Tsang A."/>
            <person name="Grigoriev I.V."/>
        </authorList>
    </citation>
    <scope>NUCLEOTIDE SEQUENCE [LARGE SCALE GENOMIC DNA]</scope>
    <source>
        <strain evidence="6 7">CBS 494.80</strain>
    </source>
</reference>
<dbReference type="Pfam" id="PF24883">
    <property type="entry name" value="NPHP3_N"/>
    <property type="match status" value="1"/>
</dbReference>
<feature type="repeat" description="ANK" evidence="3">
    <location>
        <begin position="666"/>
        <end position="698"/>
    </location>
</feature>
<feature type="repeat" description="ANK" evidence="3">
    <location>
        <begin position="1452"/>
        <end position="1484"/>
    </location>
</feature>
<feature type="repeat" description="ANK" evidence="3">
    <location>
        <begin position="1305"/>
        <end position="1337"/>
    </location>
</feature>
<dbReference type="SUPFAM" id="SSF52540">
    <property type="entry name" value="P-loop containing nucleoside triphosphate hydrolases"/>
    <property type="match status" value="1"/>
</dbReference>
<evidence type="ECO:0000259" key="4">
    <source>
        <dbReference type="Pfam" id="PF22939"/>
    </source>
</evidence>
<dbReference type="Pfam" id="PF00023">
    <property type="entry name" value="Ank"/>
    <property type="match status" value="1"/>
</dbReference>
<dbReference type="PANTHER" id="PTHR24198">
    <property type="entry name" value="ANKYRIN REPEAT AND PROTEIN KINASE DOMAIN-CONTAINING PROTEIN"/>
    <property type="match status" value="1"/>
</dbReference>
<dbReference type="Pfam" id="PF13637">
    <property type="entry name" value="Ank_4"/>
    <property type="match status" value="1"/>
</dbReference>
<feature type="repeat" description="ANK" evidence="3">
    <location>
        <begin position="1407"/>
        <end position="1439"/>
    </location>
</feature>
<dbReference type="Pfam" id="PF12796">
    <property type="entry name" value="Ank_2"/>
    <property type="match status" value="5"/>
</dbReference>
<dbReference type="InterPro" id="IPR036770">
    <property type="entry name" value="Ankyrin_rpt-contain_sf"/>
</dbReference>
<dbReference type="InterPro" id="IPR027417">
    <property type="entry name" value="P-loop_NTPase"/>
</dbReference>
<dbReference type="PANTHER" id="PTHR24198:SF165">
    <property type="entry name" value="ANKYRIN REPEAT-CONTAINING PROTEIN-RELATED"/>
    <property type="match status" value="1"/>
</dbReference>
<dbReference type="InterPro" id="IPR056884">
    <property type="entry name" value="NPHP3-like_N"/>
</dbReference>
<keyword evidence="7" id="KW-1185">Reference proteome</keyword>
<feature type="repeat" description="ANK" evidence="3">
    <location>
        <begin position="1485"/>
        <end position="1517"/>
    </location>
</feature>
<evidence type="ECO:0000313" key="6">
    <source>
        <dbReference type="EMBL" id="KAL2073364.1"/>
    </source>
</evidence>
<evidence type="ECO:0000256" key="1">
    <source>
        <dbReference type="ARBA" id="ARBA00022737"/>
    </source>
</evidence>
<feature type="domain" description="GPI inositol-deacylase winged helix" evidence="4">
    <location>
        <begin position="456"/>
        <end position="519"/>
    </location>
</feature>
<dbReference type="Gene3D" id="3.40.50.300">
    <property type="entry name" value="P-loop containing nucleotide triphosphate hydrolases"/>
    <property type="match status" value="1"/>
</dbReference>
<keyword evidence="2 3" id="KW-0040">ANK repeat</keyword>
<dbReference type="PRINTS" id="PR01415">
    <property type="entry name" value="ANKYRIN"/>
</dbReference>
<dbReference type="PROSITE" id="PS50088">
    <property type="entry name" value="ANK_REPEAT"/>
    <property type="match status" value="11"/>
</dbReference>